<evidence type="ECO:0000313" key="7">
    <source>
        <dbReference type="EMBL" id="NWZ40016.1"/>
    </source>
</evidence>
<comment type="caution">
    <text evidence="7">The sequence shown here is derived from an EMBL/GenBank/DDBJ whole genome shotgun (WGS) entry which is preliminary data.</text>
</comment>
<dbReference type="InterPro" id="IPR050752">
    <property type="entry name" value="C2H2-ZF_domain"/>
</dbReference>
<evidence type="ECO:0000256" key="2">
    <source>
        <dbReference type="ARBA" id="ARBA00022737"/>
    </source>
</evidence>
<feature type="domain" description="C2H2-type" evidence="6">
    <location>
        <begin position="197"/>
        <end position="224"/>
    </location>
</feature>
<reference evidence="7 8" key="1">
    <citation type="submission" date="2019-09" db="EMBL/GenBank/DDBJ databases">
        <title>Bird 10,000 Genomes (B10K) Project - Family phase.</title>
        <authorList>
            <person name="Zhang G."/>
        </authorList>
    </citation>
    <scope>NUCLEOTIDE SEQUENCE [LARGE SCALE GENOMIC DNA]</scope>
    <source>
        <strain evidence="7">OUT-0037</strain>
        <tissue evidence="7">Liver</tissue>
    </source>
</reference>
<dbReference type="Gene3D" id="3.30.160.60">
    <property type="entry name" value="Classic Zinc Finger"/>
    <property type="match status" value="5"/>
</dbReference>
<keyword evidence="4" id="KW-0862">Zinc</keyword>
<name>A0A7K7MBM4_9PASS</name>
<dbReference type="PROSITE" id="PS00028">
    <property type="entry name" value="ZINC_FINGER_C2H2_1"/>
    <property type="match status" value="2"/>
</dbReference>
<dbReference type="FunFam" id="3.30.160.60:FF:002343">
    <property type="entry name" value="Zinc finger protein 33A"/>
    <property type="match status" value="1"/>
</dbReference>
<dbReference type="EMBL" id="VZSR01002014">
    <property type="protein sequence ID" value="NWZ40016.1"/>
    <property type="molecule type" value="Genomic_DNA"/>
</dbReference>
<feature type="domain" description="C2H2-type" evidence="6">
    <location>
        <begin position="169"/>
        <end position="196"/>
    </location>
</feature>
<feature type="non-terminal residue" evidence="7">
    <location>
        <position position="1"/>
    </location>
</feature>
<evidence type="ECO:0000313" key="8">
    <source>
        <dbReference type="Proteomes" id="UP000540762"/>
    </source>
</evidence>
<evidence type="ECO:0000256" key="5">
    <source>
        <dbReference type="PROSITE-ProRule" id="PRU00042"/>
    </source>
</evidence>
<dbReference type="Proteomes" id="UP000540762">
    <property type="component" value="Unassembled WGS sequence"/>
</dbReference>
<organism evidence="7 8">
    <name type="scientific">Brachypodius melanocephalos</name>
    <name type="common">black-headed bulbul</name>
    <dbReference type="NCBI Taxonomy" id="3235156"/>
    <lineage>
        <taxon>Eukaryota</taxon>
        <taxon>Metazoa</taxon>
        <taxon>Chordata</taxon>
        <taxon>Craniata</taxon>
        <taxon>Vertebrata</taxon>
        <taxon>Euteleostomi</taxon>
        <taxon>Archelosauria</taxon>
        <taxon>Archosauria</taxon>
        <taxon>Dinosauria</taxon>
        <taxon>Saurischia</taxon>
        <taxon>Theropoda</taxon>
        <taxon>Coelurosauria</taxon>
        <taxon>Aves</taxon>
        <taxon>Neognathae</taxon>
        <taxon>Neoaves</taxon>
        <taxon>Telluraves</taxon>
        <taxon>Australaves</taxon>
        <taxon>Passeriformes</taxon>
        <taxon>Sylvioidea</taxon>
        <taxon>Pycnonotidae</taxon>
        <taxon>Brachypodius</taxon>
    </lineage>
</organism>
<dbReference type="SUPFAM" id="SSF57667">
    <property type="entry name" value="beta-beta-alpha zinc fingers"/>
    <property type="match status" value="5"/>
</dbReference>
<dbReference type="PANTHER" id="PTHR24384">
    <property type="entry name" value="FINGER PUTATIVE TRANSCRIPTION FACTOR FAMILY-RELATED"/>
    <property type="match status" value="1"/>
</dbReference>
<gene>
    <name evidence="7" type="primary">Znf252</name>
    <name evidence="7" type="ORF">BRAATR_R08405</name>
</gene>
<evidence type="ECO:0000256" key="4">
    <source>
        <dbReference type="ARBA" id="ARBA00022833"/>
    </source>
</evidence>
<dbReference type="GO" id="GO:0008270">
    <property type="term" value="F:zinc ion binding"/>
    <property type="evidence" value="ECO:0007669"/>
    <property type="project" value="UniProtKB-KW"/>
</dbReference>
<dbReference type="InterPro" id="IPR036236">
    <property type="entry name" value="Znf_C2H2_sf"/>
</dbReference>
<feature type="domain" description="C2H2-type" evidence="6">
    <location>
        <begin position="225"/>
        <end position="252"/>
    </location>
</feature>
<feature type="domain" description="C2H2-type" evidence="6">
    <location>
        <begin position="113"/>
        <end position="141"/>
    </location>
</feature>
<dbReference type="GO" id="GO:0000981">
    <property type="term" value="F:DNA-binding transcription factor activity, RNA polymerase II-specific"/>
    <property type="evidence" value="ECO:0007669"/>
    <property type="project" value="TreeGrafter"/>
</dbReference>
<feature type="domain" description="C2H2-type" evidence="6">
    <location>
        <begin position="45"/>
        <end position="72"/>
    </location>
</feature>
<dbReference type="InterPro" id="IPR013087">
    <property type="entry name" value="Znf_C2H2_type"/>
</dbReference>
<dbReference type="AlphaFoldDB" id="A0A7K7MBM4"/>
<dbReference type="GO" id="GO:0005634">
    <property type="term" value="C:nucleus"/>
    <property type="evidence" value="ECO:0007669"/>
    <property type="project" value="UniProtKB-ARBA"/>
</dbReference>
<keyword evidence="1" id="KW-0479">Metal-binding</keyword>
<dbReference type="PANTHER" id="PTHR24384:SF196">
    <property type="entry name" value="ZINC FINGER AND BTB DOMAIN-CONTAINING PROTEIN 11"/>
    <property type="match status" value="1"/>
</dbReference>
<dbReference type="PROSITE" id="PS50157">
    <property type="entry name" value="ZINC_FINGER_C2H2_2"/>
    <property type="match status" value="6"/>
</dbReference>
<evidence type="ECO:0000256" key="3">
    <source>
        <dbReference type="ARBA" id="ARBA00022771"/>
    </source>
</evidence>
<keyword evidence="2" id="KW-0677">Repeat</keyword>
<dbReference type="Pfam" id="PF00096">
    <property type="entry name" value="zf-C2H2"/>
    <property type="match status" value="3"/>
</dbReference>
<accession>A0A7K7MBM4</accession>
<dbReference type="SMART" id="SM00355">
    <property type="entry name" value="ZnF_C2H2"/>
    <property type="match status" value="6"/>
</dbReference>
<dbReference type="FunFam" id="3.30.160.60:FF:000340">
    <property type="entry name" value="zinc finger protein 473 isoform X1"/>
    <property type="match status" value="1"/>
</dbReference>
<sequence>QLSSRISLSNHMCTHSEGNTLDCAKGDKSFVKKDTLTVHRQEKPFQCPQCSRGFGQGATLLPEQKEHLQGGPFECGEGLRTKRCFSVHQRNHAKQNGPSNSILQIKEELDFGFRSEESCGKSFSQKSNLMRHRKIHTSQGPYRCGKCGESSRVGRKLSQYLQAHLSQPFQRPECSKSFTQSSNLLWHQRINTEEEPYQCPECQETFNQKAKLFQHQAIHVRVGPCKCTKCGRYFPHKHHLIKHQLLHSQGKAHKFGVCGKGYHLEKYLRRHQKIHVREGSSPCSKPEENAQTG</sequence>
<evidence type="ECO:0000256" key="1">
    <source>
        <dbReference type="ARBA" id="ARBA00022723"/>
    </source>
</evidence>
<proteinExistence type="predicted"/>
<keyword evidence="8" id="KW-1185">Reference proteome</keyword>
<dbReference type="GO" id="GO:0000978">
    <property type="term" value="F:RNA polymerase II cis-regulatory region sequence-specific DNA binding"/>
    <property type="evidence" value="ECO:0007669"/>
    <property type="project" value="TreeGrafter"/>
</dbReference>
<protein>
    <submittedName>
        <fullName evidence="7">ZN252 protein</fullName>
    </submittedName>
</protein>
<keyword evidence="3 5" id="KW-0863">Zinc-finger</keyword>
<evidence type="ECO:0000259" key="6">
    <source>
        <dbReference type="PROSITE" id="PS50157"/>
    </source>
</evidence>
<feature type="non-terminal residue" evidence="7">
    <location>
        <position position="293"/>
    </location>
</feature>
<feature type="domain" description="C2H2-type" evidence="6">
    <location>
        <begin position="253"/>
        <end position="280"/>
    </location>
</feature>